<dbReference type="RefSeq" id="XP_024338315.1">
    <property type="nucleotide sequence ID" value="XM_024479139.1"/>
</dbReference>
<dbReference type="Pfam" id="PF01735">
    <property type="entry name" value="PLA2_B"/>
    <property type="match status" value="1"/>
</dbReference>
<dbReference type="AlphaFoldDB" id="A0A1X6MYR9"/>
<organism evidence="11 12">
    <name type="scientific">Postia placenta MAD-698-R-SB12</name>
    <dbReference type="NCBI Taxonomy" id="670580"/>
    <lineage>
        <taxon>Eukaryota</taxon>
        <taxon>Fungi</taxon>
        <taxon>Dikarya</taxon>
        <taxon>Basidiomycota</taxon>
        <taxon>Agaricomycotina</taxon>
        <taxon>Agaricomycetes</taxon>
        <taxon>Polyporales</taxon>
        <taxon>Adustoporiaceae</taxon>
        <taxon>Rhodonia</taxon>
    </lineage>
</organism>
<evidence type="ECO:0000256" key="3">
    <source>
        <dbReference type="ARBA" id="ARBA00022729"/>
    </source>
</evidence>
<name>A0A1X6MYR9_9APHY</name>
<reference evidence="11 12" key="1">
    <citation type="submission" date="2017-04" db="EMBL/GenBank/DDBJ databases">
        <title>Genome Sequence of the Model Brown-Rot Fungus Postia placenta SB12.</title>
        <authorList>
            <consortium name="DOE Joint Genome Institute"/>
            <person name="Gaskell J."/>
            <person name="Kersten P."/>
            <person name="Larrondo L.F."/>
            <person name="Canessa P."/>
            <person name="Martinez D."/>
            <person name="Hibbett D."/>
            <person name="Schmoll M."/>
            <person name="Kubicek C.P."/>
            <person name="Martinez A.T."/>
            <person name="Yadav J."/>
            <person name="Master E."/>
            <person name="Magnuson J.K."/>
            <person name="James T."/>
            <person name="Yaver D."/>
            <person name="Berka R."/>
            <person name="Labutti K."/>
            <person name="Lipzen A."/>
            <person name="Aerts A."/>
            <person name="Barry K."/>
            <person name="Henrissat B."/>
            <person name="Blanchette R."/>
            <person name="Grigoriev I."/>
            <person name="Cullen D."/>
        </authorList>
    </citation>
    <scope>NUCLEOTIDE SEQUENCE [LARGE SCALE GENOMIC DNA]</scope>
    <source>
        <strain evidence="11 12">MAD-698-R-SB12</strain>
    </source>
</reference>
<sequence>MANYYAPQHVNCPSERLMREAGTPQAKNQTLHPSEQKYVRARKQIAKQSMQSWLGPNMTEVYSGDFSKLSVDDAPNIAISVSGGNYRAALFGAASLEAFDARVRSSVDAGLGGLLQSSAYITGLSGGSYLTTSLMFNEFPVLSDLVFGNDTSGIPGWQLDVNLFEPGPSGEYADIFFTHLYDDLGAKQSQGFPVTFCDFWGRALSYHFLPGTNGTQSFASNTTAGNHAASLSYSSATQLQTWKDQTMPFPIVVIDEYSPQAQGKAFGDTGDLPLTSVVYELTPFEFGSYDPQLAAFVELPYLGSTFHGGAPSSCVNSFDNAGLMIGTSSCTFHQYNVTDSIYWKDTFEPLIANLTKVFGEREPGQEMDVTSVANPFYGMHAGTYQDAQETNLSLLDGSLDVENIPLLPLLVKARGLDAVVVLDSSGETNDTKPEGLSLLATKEKAVVLPSGTINFPTPFPNSTDEFISKGLNVRPVFFGCDGPTNQEEAFP</sequence>
<dbReference type="SUPFAM" id="SSF52151">
    <property type="entry name" value="FabD/lysophospholipase-like"/>
    <property type="match status" value="1"/>
</dbReference>
<feature type="domain" description="PLA2c" evidence="10">
    <location>
        <begin position="11"/>
        <end position="491"/>
    </location>
</feature>
<evidence type="ECO:0000256" key="1">
    <source>
        <dbReference type="ARBA" id="ARBA00008780"/>
    </source>
</evidence>
<evidence type="ECO:0000313" key="12">
    <source>
        <dbReference type="Proteomes" id="UP000194127"/>
    </source>
</evidence>
<accession>A0A1X6MYR9</accession>
<keyword evidence="7" id="KW-0325">Glycoprotein</keyword>
<dbReference type="Proteomes" id="UP000194127">
    <property type="component" value="Unassembled WGS sequence"/>
</dbReference>
<dbReference type="EC" id="3.1.1.5" evidence="2 9"/>
<evidence type="ECO:0000256" key="7">
    <source>
        <dbReference type="ARBA" id="ARBA00023180"/>
    </source>
</evidence>
<dbReference type="PROSITE" id="PS51210">
    <property type="entry name" value="PLA2C"/>
    <property type="match status" value="1"/>
</dbReference>
<gene>
    <name evidence="11" type="ORF">POSPLADRAFT_1046856</name>
</gene>
<comment type="catalytic activity">
    <reaction evidence="9">
        <text>a 1-acyl-sn-glycero-3-phosphocholine + H2O = sn-glycerol 3-phosphocholine + a fatty acid + H(+)</text>
        <dbReference type="Rhea" id="RHEA:15177"/>
        <dbReference type="ChEBI" id="CHEBI:15377"/>
        <dbReference type="ChEBI" id="CHEBI:15378"/>
        <dbReference type="ChEBI" id="CHEBI:16870"/>
        <dbReference type="ChEBI" id="CHEBI:28868"/>
        <dbReference type="ChEBI" id="CHEBI:58168"/>
        <dbReference type="EC" id="3.1.1.5"/>
    </reaction>
</comment>
<dbReference type="PANTHER" id="PTHR10728">
    <property type="entry name" value="CYTOSOLIC PHOSPHOLIPASE A2"/>
    <property type="match status" value="1"/>
</dbReference>
<dbReference type="Gene3D" id="3.40.1090.10">
    <property type="entry name" value="Cytosolic phospholipase A2 catalytic domain"/>
    <property type="match status" value="1"/>
</dbReference>
<keyword evidence="5 8" id="KW-0442">Lipid degradation</keyword>
<evidence type="ECO:0000259" key="10">
    <source>
        <dbReference type="PROSITE" id="PS51210"/>
    </source>
</evidence>
<dbReference type="OrthoDB" id="4084751at2759"/>
<keyword evidence="3" id="KW-0732">Signal</keyword>
<proteinExistence type="inferred from homology"/>
<protein>
    <recommendedName>
        <fullName evidence="2 9">Lysophospholipase</fullName>
        <ecNumber evidence="2 9">3.1.1.5</ecNumber>
    </recommendedName>
</protein>
<evidence type="ECO:0000256" key="6">
    <source>
        <dbReference type="ARBA" id="ARBA00023098"/>
    </source>
</evidence>
<keyword evidence="4 8" id="KW-0378">Hydrolase</keyword>
<dbReference type="GeneID" id="36324089"/>
<dbReference type="STRING" id="670580.A0A1X6MYR9"/>
<dbReference type="EMBL" id="KZ110598">
    <property type="protein sequence ID" value="OSX61521.1"/>
    <property type="molecule type" value="Genomic_DNA"/>
</dbReference>
<dbReference type="GO" id="GO:0046475">
    <property type="term" value="P:glycerophospholipid catabolic process"/>
    <property type="evidence" value="ECO:0007669"/>
    <property type="project" value="TreeGrafter"/>
</dbReference>
<keyword evidence="6 8" id="KW-0443">Lipid metabolism</keyword>
<dbReference type="GO" id="GO:0005829">
    <property type="term" value="C:cytosol"/>
    <property type="evidence" value="ECO:0007669"/>
    <property type="project" value="TreeGrafter"/>
</dbReference>
<evidence type="ECO:0000313" key="11">
    <source>
        <dbReference type="EMBL" id="OSX61521.1"/>
    </source>
</evidence>
<evidence type="ECO:0000256" key="4">
    <source>
        <dbReference type="ARBA" id="ARBA00022801"/>
    </source>
</evidence>
<dbReference type="SMART" id="SM00022">
    <property type="entry name" value="PLAc"/>
    <property type="match status" value="1"/>
</dbReference>
<dbReference type="GO" id="GO:0004622">
    <property type="term" value="F:phosphatidylcholine lysophospholipase activity"/>
    <property type="evidence" value="ECO:0007669"/>
    <property type="project" value="UniProtKB-EC"/>
</dbReference>
<evidence type="ECO:0000256" key="9">
    <source>
        <dbReference type="RuleBase" id="RU362103"/>
    </source>
</evidence>
<keyword evidence="12" id="KW-1185">Reference proteome</keyword>
<evidence type="ECO:0000256" key="2">
    <source>
        <dbReference type="ARBA" id="ARBA00013274"/>
    </source>
</evidence>
<comment type="similarity">
    <text evidence="1 9">Belongs to the lysophospholipase family.</text>
</comment>
<evidence type="ECO:0000256" key="5">
    <source>
        <dbReference type="ARBA" id="ARBA00022963"/>
    </source>
</evidence>
<dbReference type="GO" id="GO:0004623">
    <property type="term" value="F:phospholipase A2 activity"/>
    <property type="evidence" value="ECO:0007669"/>
    <property type="project" value="TreeGrafter"/>
</dbReference>
<dbReference type="PANTHER" id="PTHR10728:SF33">
    <property type="entry name" value="LYSOPHOSPHOLIPASE 1-RELATED"/>
    <property type="match status" value="1"/>
</dbReference>
<dbReference type="InterPro" id="IPR016035">
    <property type="entry name" value="Acyl_Trfase/lysoPLipase"/>
</dbReference>
<dbReference type="InterPro" id="IPR002642">
    <property type="entry name" value="LysoPLipase_cat_dom"/>
</dbReference>
<evidence type="ECO:0000256" key="8">
    <source>
        <dbReference type="PROSITE-ProRule" id="PRU00555"/>
    </source>
</evidence>